<dbReference type="PANTHER" id="PTHR31382:SF1">
    <property type="entry name" value="SODIUM ION_PROTON EXCHANGER (EUROFUNG)"/>
    <property type="match status" value="1"/>
</dbReference>
<dbReference type="PANTHER" id="PTHR31382">
    <property type="entry name" value="NA(+)/H(+) ANTIPORTER"/>
    <property type="match status" value="1"/>
</dbReference>
<gene>
    <name evidence="9" type="ORF">DQ400_07235</name>
</gene>
<evidence type="ECO:0000256" key="3">
    <source>
        <dbReference type="ARBA" id="ARBA00022692"/>
    </source>
</evidence>
<evidence type="ECO:0000313" key="10">
    <source>
        <dbReference type="Proteomes" id="UP000252204"/>
    </source>
</evidence>
<evidence type="ECO:0000256" key="7">
    <source>
        <dbReference type="SAM" id="Phobius"/>
    </source>
</evidence>
<accession>A0A365TQB7</accession>
<dbReference type="OrthoDB" id="9810860at2"/>
<dbReference type="Gene3D" id="1.20.1530.20">
    <property type="match status" value="1"/>
</dbReference>
<evidence type="ECO:0000256" key="5">
    <source>
        <dbReference type="ARBA" id="ARBA00023065"/>
    </source>
</evidence>
<feature type="transmembrane region" description="Helical" evidence="7">
    <location>
        <begin position="66"/>
        <end position="82"/>
    </location>
</feature>
<evidence type="ECO:0000259" key="8">
    <source>
        <dbReference type="Pfam" id="PF00999"/>
    </source>
</evidence>
<dbReference type="GO" id="GO:0036376">
    <property type="term" value="P:sodium ion export across plasma membrane"/>
    <property type="evidence" value="ECO:0007669"/>
    <property type="project" value="InterPro"/>
</dbReference>
<comment type="caution">
    <text evidence="9">The sequence shown here is derived from an EMBL/GenBank/DDBJ whole genome shotgun (WGS) entry which is preliminary data.</text>
</comment>
<dbReference type="GO" id="GO:0120029">
    <property type="term" value="P:proton export across plasma membrane"/>
    <property type="evidence" value="ECO:0007669"/>
    <property type="project" value="InterPro"/>
</dbReference>
<dbReference type="Pfam" id="PF00999">
    <property type="entry name" value="Na_H_Exchanger"/>
    <property type="match status" value="1"/>
</dbReference>
<keyword evidence="3 7" id="KW-0812">Transmembrane</keyword>
<feature type="transmembrane region" description="Helical" evidence="7">
    <location>
        <begin position="240"/>
        <end position="265"/>
    </location>
</feature>
<dbReference type="InterPro" id="IPR038770">
    <property type="entry name" value="Na+/solute_symporter_sf"/>
</dbReference>
<feature type="transmembrane region" description="Helical" evidence="7">
    <location>
        <begin position="6"/>
        <end position="22"/>
    </location>
</feature>
<feature type="transmembrane region" description="Helical" evidence="7">
    <location>
        <begin position="286"/>
        <end position="304"/>
    </location>
</feature>
<keyword evidence="6 7" id="KW-0472">Membrane</keyword>
<keyword evidence="4 7" id="KW-1133">Transmembrane helix</keyword>
<proteinExistence type="predicted"/>
<evidence type="ECO:0000256" key="1">
    <source>
        <dbReference type="ARBA" id="ARBA00004141"/>
    </source>
</evidence>
<sequence>MHEFNIGLLVVAASALFLGLLSTPLKRIGLPDSVTLLLVGVVLGPTGFGFLDPAQWGNEMAILEQVARLAIAIGLMGIALRLPKSYIFNHWRPLCVLLLVGMPFMWLCSSALTGWALGLPIGAALLIGAAITPTDPVVASTLVTGPVAKENLPAYLRHIISSESGANDGLAFIFVMIAVFWLTLPAEQSMTMPMLGVIFGDILGALVLGAVIGYSVGFAMRKAEEKKTIDQPSMLMITTALALTTLAAVKLIGSDGILAVFVAGLTFDQQVNASERQEEERVVEGVDRFFTSPIFILLGLMIPWHEWVSLGWPVLALVIGVLFLRRLPLFLLLGGRLSDLPSKLDGSFSGWFGPIGVAALYYAALAHHKTDVAALWPVVSLIVVSSIVVHGLTAMPLSHLYRRLKDARASS</sequence>
<keyword evidence="2" id="KW-0813">Transport</keyword>
<comment type="subcellular location">
    <subcellularLocation>
        <location evidence="1">Membrane</location>
        <topology evidence="1">Multi-pass membrane protein</topology>
    </subcellularLocation>
</comment>
<evidence type="ECO:0000256" key="2">
    <source>
        <dbReference type="ARBA" id="ARBA00022449"/>
    </source>
</evidence>
<dbReference type="Proteomes" id="UP000252204">
    <property type="component" value="Unassembled WGS sequence"/>
</dbReference>
<dbReference type="AlphaFoldDB" id="A0A365TQB7"/>
<feature type="transmembrane region" description="Helical" evidence="7">
    <location>
        <begin position="34"/>
        <end position="51"/>
    </location>
</feature>
<dbReference type="GO" id="GO:0005886">
    <property type="term" value="C:plasma membrane"/>
    <property type="evidence" value="ECO:0007669"/>
    <property type="project" value="InterPro"/>
</dbReference>
<dbReference type="RefSeq" id="WP_113269114.1">
    <property type="nucleotide sequence ID" value="NZ_QNTU01000003.1"/>
</dbReference>
<keyword evidence="5" id="KW-0406">Ion transport</keyword>
<feature type="transmembrane region" description="Helical" evidence="7">
    <location>
        <begin position="310"/>
        <end position="327"/>
    </location>
</feature>
<evidence type="ECO:0000256" key="6">
    <source>
        <dbReference type="ARBA" id="ARBA00023136"/>
    </source>
</evidence>
<dbReference type="EMBL" id="QNTU01000003">
    <property type="protein sequence ID" value="RBI68161.1"/>
    <property type="molecule type" value="Genomic_DNA"/>
</dbReference>
<keyword evidence="10" id="KW-1185">Reference proteome</keyword>
<dbReference type="GO" id="GO:0015385">
    <property type="term" value="F:sodium:proton antiporter activity"/>
    <property type="evidence" value="ECO:0007669"/>
    <property type="project" value="InterPro"/>
</dbReference>
<name>A0A365TQB7_9GAMM</name>
<feature type="transmembrane region" description="Helical" evidence="7">
    <location>
        <begin position="348"/>
        <end position="368"/>
    </location>
</feature>
<feature type="transmembrane region" description="Helical" evidence="7">
    <location>
        <begin position="198"/>
        <end position="220"/>
    </location>
</feature>
<feature type="domain" description="Cation/H+ exchanger transmembrane" evidence="8">
    <location>
        <begin position="14"/>
        <end position="397"/>
    </location>
</feature>
<dbReference type="InterPro" id="IPR006153">
    <property type="entry name" value="Cation/H_exchanger_TM"/>
</dbReference>
<feature type="transmembrane region" description="Helical" evidence="7">
    <location>
        <begin position="169"/>
        <end position="186"/>
    </location>
</feature>
<keyword evidence="2" id="KW-0050">Antiport</keyword>
<feature type="transmembrane region" description="Helical" evidence="7">
    <location>
        <begin position="94"/>
        <end position="117"/>
    </location>
</feature>
<feature type="transmembrane region" description="Helical" evidence="7">
    <location>
        <begin position="374"/>
        <end position="395"/>
    </location>
</feature>
<reference evidence="10" key="1">
    <citation type="submission" date="2018-06" db="EMBL/GenBank/DDBJ databases">
        <title>Whole genome sequencing of four bacterial strains from South Shetland trench revealing bio-synthetic gene clusters.</title>
        <authorList>
            <person name="Abdel-Mageed W.M."/>
            <person name="Lehri B."/>
            <person name="Jarmusch S."/>
            <person name="Miranda K."/>
            <person name="Goodfellow M."/>
            <person name="Jaspars M."/>
            <person name="Karlyshev A.V."/>
        </authorList>
    </citation>
    <scope>NUCLEOTIDE SEQUENCE [LARGE SCALE GENOMIC DNA]</scope>
    <source>
        <strain evidence="10">SST4</strain>
    </source>
</reference>
<protein>
    <submittedName>
        <fullName evidence="9">Sodium:proton antiporter</fullName>
    </submittedName>
</protein>
<organism evidence="9 10">
    <name type="scientific">Vreelandella sulfidaeris</name>
    <dbReference type="NCBI Taxonomy" id="115553"/>
    <lineage>
        <taxon>Bacteria</taxon>
        <taxon>Pseudomonadati</taxon>
        <taxon>Pseudomonadota</taxon>
        <taxon>Gammaproteobacteria</taxon>
        <taxon>Oceanospirillales</taxon>
        <taxon>Halomonadaceae</taxon>
        <taxon>Vreelandella</taxon>
    </lineage>
</organism>
<dbReference type="GO" id="GO:0042391">
    <property type="term" value="P:regulation of membrane potential"/>
    <property type="evidence" value="ECO:0007669"/>
    <property type="project" value="InterPro"/>
</dbReference>
<evidence type="ECO:0000313" key="9">
    <source>
        <dbReference type="EMBL" id="RBI68161.1"/>
    </source>
</evidence>
<dbReference type="InterPro" id="IPR004712">
    <property type="entry name" value="Na+/H+_antiporter_fungi"/>
</dbReference>
<evidence type="ECO:0000256" key="4">
    <source>
        <dbReference type="ARBA" id="ARBA00022989"/>
    </source>
</evidence>